<protein>
    <recommendedName>
        <fullName evidence="1">Enoyl reductase (ER) domain-containing protein</fullName>
    </recommendedName>
</protein>
<dbReference type="InterPro" id="IPR013154">
    <property type="entry name" value="ADH-like_N"/>
</dbReference>
<dbReference type="SUPFAM" id="SSF50129">
    <property type="entry name" value="GroES-like"/>
    <property type="match status" value="1"/>
</dbReference>
<dbReference type="OrthoDB" id="9930022at2759"/>
<dbReference type="Pfam" id="PF08240">
    <property type="entry name" value="ADH_N"/>
    <property type="match status" value="1"/>
</dbReference>
<organism evidence="2 3">
    <name type="scientific">Cladophialophora bantiana (strain ATCC 10958 / CBS 173.52 / CDC B-1940 / NIH 8579)</name>
    <name type="common">Xylohypha bantiana</name>
    <dbReference type="NCBI Taxonomy" id="1442370"/>
    <lineage>
        <taxon>Eukaryota</taxon>
        <taxon>Fungi</taxon>
        <taxon>Dikarya</taxon>
        <taxon>Ascomycota</taxon>
        <taxon>Pezizomycotina</taxon>
        <taxon>Eurotiomycetes</taxon>
        <taxon>Chaetothyriomycetidae</taxon>
        <taxon>Chaetothyriales</taxon>
        <taxon>Herpotrichiellaceae</taxon>
        <taxon>Cladophialophora</taxon>
    </lineage>
</organism>
<evidence type="ECO:0000259" key="1">
    <source>
        <dbReference type="SMART" id="SM00829"/>
    </source>
</evidence>
<dbReference type="GeneID" id="27695097"/>
<dbReference type="InterPro" id="IPR052711">
    <property type="entry name" value="Zinc_ADH-like"/>
</dbReference>
<dbReference type="VEuPathDB" id="FungiDB:Z519_02169"/>
<dbReference type="PANTHER" id="PTHR45033:SF2">
    <property type="entry name" value="ZINC-TYPE ALCOHOL DEHYDROGENASE-LIKE PROTEIN C1773.06C"/>
    <property type="match status" value="1"/>
</dbReference>
<dbReference type="InterPro" id="IPR013149">
    <property type="entry name" value="ADH-like_C"/>
</dbReference>
<evidence type="ECO:0000313" key="3">
    <source>
        <dbReference type="Proteomes" id="UP000053789"/>
    </source>
</evidence>
<feature type="domain" description="Enoyl reductase (ER)" evidence="1">
    <location>
        <begin position="16"/>
        <end position="341"/>
    </location>
</feature>
<dbReference type="Gene3D" id="3.40.50.720">
    <property type="entry name" value="NAD(P)-binding Rossmann-like Domain"/>
    <property type="match status" value="1"/>
</dbReference>
<name>A0A0D2HTK1_CLAB1</name>
<dbReference type="SMART" id="SM00829">
    <property type="entry name" value="PKS_ER"/>
    <property type="match status" value="1"/>
</dbReference>
<reference evidence="2" key="1">
    <citation type="submission" date="2015-01" db="EMBL/GenBank/DDBJ databases">
        <title>The Genome Sequence of Cladophialophora bantiana CBS 173.52.</title>
        <authorList>
            <consortium name="The Broad Institute Genomics Platform"/>
            <person name="Cuomo C."/>
            <person name="de Hoog S."/>
            <person name="Gorbushina A."/>
            <person name="Stielow B."/>
            <person name="Teixiera M."/>
            <person name="Abouelleil A."/>
            <person name="Chapman S.B."/>
            <person name="Priest M."/>
            <person name="Young S.K."/>
            <person name="Wortman J."/>
            <person name="Nusbaum C."/>
            <person name="Birren B."/>
        </authorList>
    </citation>
    <scope>NUCLEOTIDE SEQUENCE [LARGE SCALE GENOMIC DNA]</scope>
    <source>
        <strain evidence="2">CBS 173.52</strain>
    </source>
</reference>
<dbReference type="InterPro" id="IPR011032">
    <property type="entry name" value="GroES-like_sf"/>
</dbReference>
<dbReference type="AlphaFoldDB" id="A0A0D2HTK1"/>
<dbReference type="RefSeq" id="XP_016623447.1">
    <property type="nucleotide sequence ID" value="XM_016759926.1"/>
</dbReference>
<dbReference type="PANTHER" id="PTHR45033">
    <property type="match status" value="1"/>
</dbReference>
<evidence type="ECO:0000313" key="2">
    <source>
        <dbReference type="EMBL" id="KIW96778.1"/>
    </source>
</evidence>
<dbReference type="EMBL" id="KN846982">
    <property type="protein sequence ID" value="KIW96778.1"/>
    <property type="molecule type" value="Genomic_DNA"/>
</dbReference>
<dbReference type="Proteomes" id="UP000053789">
    <property type="component" value="Unassembled WGS sequence"/>
</dbReference>
<sequence length="344" mass="37095">MALPLSTGGWIVAAPGTWDGLEWKDSIPLPVLGKADVLVKFHAASLNYRDLAICKARAKPGVVLGSDGAGEVLAVGIEVRRFQKGDKAVAVMIQKFYAGSLDSKVVQSDLGGGEDGTIRQYGIFHEEGLVHIPSNLDYYEASTLPCAAMTAWNGLYGLKPLVAGDTVLVQGTGGVSIFALQFAIAAGAIVIATTSSSDKAAVLKSLGAHHIINYTQDPNWGETAKSLTFDKEGVNHVIEVGGPMTMAQSLRAIRRDGQISVIGYLGDTSNFSEPTFIDTLNHQCIVRGVVVGSRLQFVEMNRCIEVNNIKPLIDKRKFKLQDLKEAVRYMWDRKHIGKVVVTID</sequence>
<dbReference type="InterPro" id="IPR020843">
    <property type="entry name" value="ER"/>
</dbReference>
<dbReference type="Pfam" id="PF00107">
    <property type="entry name" value="ADH_zinc_N"/>
    <property type="match status" value="1"/>
</dbReference>
<dbReference type="HOGENOM" id="CLU_026673_3_4_1"/>
<dbReference type="GO" id="GO:0016491">
    <property type="term" value="F:oxidoreductase activity"/>
    <property type="evidence" value="ECO:0007669"/>
    <property type="project" value="InterPro"/>
</dbReference>
<dbReference type="SUPFAM" id="SSF51735">
    <property type="entry name" value="NAD(P)-binding Rossmann-fold domains"/>
    <property type="match status" value="1"/>
</dbReference>
<proteinExistence type="predicted"/>
<dbReference type="InterPro" id="IPR036291">
    <property type="entry name" value="NAD(P)-bd_dom_sf"/>
</dbReference>
<accession>A0A0D2HTK1</accession>
<keyword evidence="3" id="KW-1185">Reference proteome</keyword>
<dbReference type="Gene3D" id="3.90.180.10">
    <property type="entry name" value="Medium-chain alcohol dehydrogenases, catalytic domain"/>
    <property type="match status" value="1"/>
</dbReference>
<dbReference type="CDD" id="cd08276">
    <property type="entry name" value="MDR7"/>
    <property type="match status" value="1"/>
</dbReference>
<gene>
    <name evidence="2" type="ORF">Z519_02169</name>
</gene>